<dbReference type="EMBL" id="JAEVFJ010000004">
    <property type="protein sequence ID" value="KAH8105388.1"/>
    <property type="molecule type" value="Genomic_DNA"/>
</dbReference>
<evidence type="ECO:0000313" key="1">
    <source>
        <dbReference type="EMBL" id="KAH8105388.1"/>
    </source>
</evidence>
<evidence type="ECO:0008006" key="3">
    <source>
        <dbReference type="Google" id="ProtNLM"/>
    </source>
</evidence>
<dbReference type="OrthoDB" id="2785713at2759"/>
<proteinExistence type="predicted"/>
<dbReference type="AlphaFoldDB" id="A0A8K0XTM0"/>
<dbReference type="Proteomes" id="UP000813824">
    <property type="component" value="Unassembled WGS sequence"/>
</dbReference>
<gene>
    <name evidence="1" type="ORF">BXZ70DRAFT_523022</name>
</gene>
<sequence length="422" mass="48054">MNVNLDVLTEIFSHLTAVEALAFSTACRAVYSVVIPLVLRDVSVHLGTDIHRVNQFISFALKDGENRPNLIQHFQLNGTPYFQDGDGQTKLRTDQREDLDEVGLTEVLLQAQNIQNLHLDSPEFLLTRCPRVAVALQRCKFRHLTFSWAVGPVTIDALCSMHHSPRKLALLAPTLRTPEIISVTPGTIHTESWKFSAVSDTMVLSAKTVFPHARRLQWFESVVTLSVLAHSFPNIDKLEFRGSRLTSERRQDCWRRLDYFKGLLDDFKNVFEHASISVRHLDFDYVMPVRNYDAEDWDVCTAAVRIASPSVLFLPLSPIDNQVVPLRFRQASRSLKCLKVMLYFLLAEDVEQWIRASTAYPWSLSASVSCDAGGSRPRRRSQRWRVVWQTLCHLHPSSGFIRNTMTTCRCGGRSSRTRRGGM</sequence>
<organism evidence="1 2">
    <name type="scientific">Cristinia sonorae</name>
    <dbReference type="NCBI Taxonomy" id="1940300"/>
    <lineage>
        <taxon>Eukaryota</taxon>
        <taxon>Fungi</taxon>
        <taxon>Dikarya</taxon>
        <taxon>Basidiomycota</taxon>
        <taxon>Agaricomycotina</taxon>
        <taxon>Agaricomycetes</taxon>
        <taxon>Agaricomycetidae</taxon>
        <taxon>Agaricales</taxon>
        <taxon>Pleurotineae</taxon>
        <taxon>Stephanosporaceae</taxon>
        <taxon>Cristinia</taxon>
    </lineage>
</organism>
<accession>A0A8K0XTM0</accession>
<protein>
    <recommendedName>
        <fullName evidence="3">F-box domain-containing protein</fullName>
    </recommendedName>
</protein>
<evidence type="ECO:0000313" key="2">
    <source>
        <dbReference type="Proteomes" id="UP000813824"/>
    </source>
</evidence>
<comment type="caution">
    <text evidence="1">The sequence shown here is derived from an EMBL/GenBank/DDBJ whole genome shotgun (WGS) entry which is preliminary data.</text>
</comment>
<reference evidence="1" key="1">
    <citation type="journal article" date="2021" name="New Phytol.">
        <title>Evolutionary innovations through gain and loss of genes in the ectomycorrhizal Boletales.</title>
        <authorList>
            <person name="Wu G."/>
            <person name="Miyauchi S."/>
            <person name="Morin E."/>
            <person name="Kuo A."/>
            <person name="Drula E."/>
            <person name="Varga T."/>
            <person name="Kohler A."/>
            <person name="Feng B."/>
            <person name="Cao Y."/>
            <person name="Lipzen A."/>
            <person name="Daum C."/>
            <person name="Hundley H."/>
            <person name="Pangilinan J."/>
            <person name="Johnson J."/>
            <person name="Barry K."/>
            <person name="LaButti K."/>
            <person name="Ng V."/>
            <person name="Ahrendt S."/>
            <person name="Min B."/>
            <person name="Choi I.G."/>
            <person name="Park H."/>
            <person name="Plett J.M."/>
            <person name="Magnuson J."/>
            <person name="Spatafora J.W."/>
            <person name="Nagy L.G."/>
            <person name="Henrissat B."/>
            <person name="Grigoriev I.V."/>
            <person name="Yang Z.L."/>
            <person name="Xu J."/>
            <person name="Martin F.M."/>
        </authorList>
    </citation>
    <scope>NUCLEOTIDE SEQUENCE</scope>
    <source>
        <strain evidence="1">KKN 215</strain>
    </source>
</reference>
<keyword evidence="2" id="KW-1185">Reference proteome</keyword>
<name>A0A8K0XTM0_9AGAR</name>